<dbReference type="STRING" id="1340429.A0A2G4SWT4"/>
<accession>A0A2G4SWT4</accession>
<protein>
    <submittedName>
        <fullName evidence="1">Uncharacterized protein</fullName>
    </submittedName>
</protein>
<sequence length="149" mass="16503">MNSPGVLPVLFRSFDALFDSGTVLTLLNSSLSERPKVSVEICLSLPLSEIINWPADGSPRMQKPYKSLQASHAFSLSPDRSHLIPKAWVNGQRRPSQGRNRIRKLVRLLLAGQLTLHPFFARLCLPGSVPLSLSEVCGQLVHPWIEPNS</sequence>
<evidence type="ECO:0000313" key="1">
    <source>
        <dbReference type="EMBL" id="PHZ13215.1"/>
    </source>
</evidence>
<name>A0A2G4SWT4_RHIZD</name>
<dbReference type="EMBL" id="KZ303848">
    <property type="protein sequence ID" value="PHZ13215.1"/>
    <property type="molecule type" value="Genomic_DNA"/>
</dbReference>
<dbReference type="Proteomes" id="UP000242254">
    <property type="component" value="Unassembled WGS sequence"/>
</dbReference>
<reference evidence="1 2" key="1">
    <citation type="journal article" date="2016" name="Proc. Natl. Acad. Sci. U.S.A.">
        <title>Lipid metabolic changes in an early divergent fungus govern the establishment of a mutualistic symbiosis with endobacteria.</title>
        <authorList>
            <person name="Lastovetsky O.A."/>
            <person name="Gaspar M.L."/>
            <person name="Mondo S.J."/>
            <person name="LaButti K.M."/>
            <person name="Sandor L."/>
            <person name="Grigoriev I.V."/>
            <person name="Henry S.A."/>
            <person name="Pawlowska T.E."/>
        </authorList>
    </citation>
    <scope>NUCLEOTIDE SEQUENCE [LARGE SCALE GENOMIC DNA]</scope>
    <source>
        <strain evidence="1 2">ATCC 52813</strain>
    </source>
</reference>
<organism evidence="1 2">
    <name type="scientific">Rhizopus microsporus ATCC 52813</name>
    <dbReference type="NCBI Taxonomy" id="1340429"/>
    <lineage>
        <taxon>Eukaryota</taxon>
        <taxon>Fungi</taxon>
        <taxon>Fungi incertae sedis</taxon>
        <taxon>Mucoromycota</taxon>
        <taxon>Mucoromycotina</taxon>
        <taxon>Mucoromycetes</taxon>
        <taxon>Mucorales</taxon>
        <taxon>Mucorineae</taxon>
        <taxon>Rhizopodaceae</taxon>
        <taxon>Rhizopus</taxon>
    </lineage>
</organism>
<gene>
    <name evidence="1" type="ORF">RHIMIDRAFT_281694</name>
</gene>
<evidence type="ECO:0000313" key="2">
    <source>
        <dbReference type="Proteomes" id="UP000242254"/>
    </source>
</evidence>
<dbReference type="AlphaFoldDB" id="A0A2G4SWT4"/>
<keyword evidence="2" id="KW-1185">Reference proteome</keyword>
<feature type="non-terminal residue" evidence="1">
    <location>
        <position position="149"/>
    </location>
</feature>
<dbReference type="GeneID" id="35444003"/>
<dbReference type="RefSeq" id="XP_023466923.1">
    <property type="nucleotide sequence ID" value="XM_023613014.1"/>
</dbReference>
<proteinExistence type="predicted"/>